<sequence>MRDCEGSRLPLEADRKERYNGHGVFVVVPRGSFRELEVWRGLPLSRARIFRDRLCMIFSFSLINSLKEVVQFGFTSIEIALLHASFNTGYFKMKFRVSNDGIFVLSTAETLFLWACWLSS</sequence>
<protein>
    <submittedName>
        <fullName evidence="1">Uncharacterized protein</fullName>
    </submittedName>
</protein>
<proteinExistence type="predicted"/>
<evidence type="ECO:0000313" key="2">
    <source>
        <dbReference type="Proteomes" id="UP001327560"/>
    </source>
</evidence>
<organism evidence="1 2">
    <name type="scientific">Canna indica</name>
    <name type="common">Indian-shot</name>
    <dbReference type="NCBI Taxonomy" id="4628"/>
    <lineage>
        <taxon>Eukaryota</taxon>
        <taxon>Viridiplantae</taxon>
        <taxon>Streptophyta</taxon>
        <taxon>Embryophyta</taxon>
        <taxon>Tracheophyta</taxon>
        <taxon>Spermatophyta</taxon>
        <taxon>Magnoliopsida</taxon>
        <taxon>Liliopsida</taxon>
        <taxon>Zingiberales</taxon>
        <taxon>Cannaceae</taxon>
        <taxon>Canna</taxon>
    </lineage>
</organism>
<dbReference type="AlphaFoldDB" id="A0AAQ3K697"/>
<keyword evidence="2" id="KW-1185">Reference proteome</keyword>
<name>A0AAQ3K697_9LILI</name>
<evidence type="ECO:0000313" key="1">
    <source>
        <dbReference type="EMBL" id="WOL02680.1"/>
    </source>
</evidence>
<reference evidence="1 2" key="1">
    <citation type="submission" date="2023-10" db="EMBL/GenBank/DDBJ databases">
        <title>Chromosome-scale genome assembly provides insights into flower coloration mechanisms of Canna indica.</title>
        <authorList>
            <person name="Li C."/>
        </authorList>
    </citation>
    <scope>NUCLEOTIDE SEQUENCE [LARGE SCALE GENOMIC DNA]</scope>
    <source>
        <tissue evidence="1">Flower</tissue>
    </source>
</reference>
<accession>A0AAQ3K697</accession>
<gene>
    <name evidence="1" type="ORF">Cni_G11399</name>
</gene>
<dbReference type="Proteomes" id="UP001327560">
    <property type="component" value="Chromosome 3"/>
</dbReference>
<dbReference type="EMBL" id="CP136892">
    <property type="protein sequence ID" value="WOL02680.1"/>
    <property type="molecule type" value="Genomic_DNA"/>
</dbReference>